<evidence type="ECO:0000313" key="4">
    <source>
        <dbReference type="Proteomes" id="UP000272400"/>
    </source>
</evidence>
<proteinExistence type="predicted"/>
<dbReference type="Pfam" id="PF14451">
    <property type="entry name" value="Ub-Mut7C"/>
    <property type="match status" value="1"/>
</dbReference>
<comment type="caution">
    <text evidence="3">The sequence shown here is derived from an EMBL/GenBank/DDBJ whole genome shotgun (WGS) entry which is preliminary data.</text>
</comment>
<dbReference type="PANTHER" id="PTHR39081">
    <property type="entry name" value="MUT7-C DOMAIN-CONTAINING PROTEIN"/>
    <property type="match status" value="1"/>
</dbReference>
<feature type="domain" description="Ubiquitin Mut7-C" evidence="2">
    <location>
        <begin position="8"/>
        <end position="86"/>
    </location>
</feature>
<feature type="domain" description="Mut7-C RNAse" evidence="1">
    <location>
        <begin position="93"/>
        <end position="233"/>
    </location>
</feature>
<protein>
    <recommendedName>
        <fullName evidence="5">Mut7-C ubiquitin/RNAse domain-containing protein</fullName>
    </recommendedName>
</protein>
<reference evidence="3 4" key="1">
    <citation type="submission" date="2018-11" db="EMBL/GenBank/DDBJ databases">
        <title>Sequencing the genomes of 1000 actinobacteria strains.</title>
        <authorList>
            <person name="Klenk H.-P."/>
        </authorList>
    </citation>
    <scope>NUCLEOTIDE SEQUENCE [LARGE SCALE GENOMIC DNA]</scope>
    <source>
        <strain evidence="3 4">DSM 44254</strain>
    </source>
</reference>
<dbReference type="InterPro" id="IPR027798">
    <property type="entry name" value="Ub_Mut7C"/>
</dbReference>
<evidence type="ECO:0000259" key="1">
    <source>
        <dbReference type="Pfam" id="PF01927"/>
    </source>
</evidence>
<dbReference type="RefSeq" id="WP_123667844.1">
    <property type="nucleotide sequence ID" value="NZ_RJKE01000001.1"/>
</dbReference>
<dbReference type="OrthoDB" id="9797655at2"/>
<accession>A0A3N1D6A2</accession>
<gene>
    <name evidence="3" type="ORF">EDD29_6302</name>
</gene>
<dbReference type="EMBL" id="RJKE01000001">
    <property type="protein sequence ID" value="ROO88628.1"/>
    <property type="molecule type" value="Genomic_DNA"/>
</dbReference>
<dbReference type="InterPro" id="IPR002782">
    <property type="entry name" value="Mut7-C_RNAse_dom"/>
</dbReference>
<organism evidence="3 4">
    <name type="scientific">Actinocorallia herbida</name>
    <dbReference type="NCBI Taxonomy" id="58109"/>
    <lineage>
        <taxon>Bacteria</taxon>
        <taxon>Bacillati</taxon>
        <taxon>Actinomycetota</taxon>
        <taxon>Actinomycetes</taxon>
        <taxon>Streptosporangiales</taxon>
        <taxon>Thermomonosporaceae</taxon>
        <taxon>Actinocorallia</taxon>
    </lineage>
</organism>
<evidence type="ECO:0000313" key="3">
    <source>
        <dbReference type="EMBL" id="ROO88628.1"/>
    </source>
</evidence>
<dbReference type="Proteomes" id="UP000272400">
    <property type="component" value="Unassembled WGS sequence"/>
</dbReference>
<dbReference type="AlphaFoldDB" id="A0A3N1D6A2"/>
<evidence type="ECO:0008006" key="5">
    <source>
        <dbReference type="Google" id="ProtNLM"/>
    </source>
</evidence>
<name>A0A3N1D6A2_9ACTN</name>
<dbReference type="Pfam" id="PF01927">
    <property type="entry name" value="Mut7-C"/>
    <property type="match status" value="1"/>
</dbReference>
<keyword evidence="4" id="KW-1185">Reference proteome</keyword>
<sequence>MSTSGTAELSLSFAPDLRLFLRPRDRAGLVVRVPHDGTSSLGHLVEAAGVPLTEVGGLEVAGRRVDPSYRPSGGDDVLVTPVRRPQPLPSPARFLLDVHLGALARRLRLVGLDTAYEPSLDDPELVVLANAERRVLLTRDRGLLRRRALWLGAHVLGDDPDAQFADILHRFAPPLAPWTRCPACNAPLRRVAKADVLESLPAGTSRTFDEYAACTGCAHLYWKGAHHDRLEELVATALRATGAGTTPGN</sequence>
<dbReference type="PANTHER" id="PTHR39081:SF1">
    <property type="entry name" value="MUT7-C RNASE DOMAIN-CONTAINING PROTEIN"/>
    <property type="match status" value="1"/>
</dbReference>
<evidence type="ECO:0000259" key="2">
    <source>
        <dbReference type="Pfam" id="PF14451"/>
    </source>
</evidence>